<keyword evidence="1" id="KW-0808">Transferase</keyword>
<proteinExistence type="predicted"/>
<comment type="caution">
    <text evidence="1">The sequence shown here is derived from an EMBL/GenBank/DDBJ whole genome shotgun (WGS) entry which is preliminary data.</text>
</comment>
<protein>
    <submittedName>
        <fullName evidence="1">Mitogen-activated protein kinase kinase kinase 12</fullName>
    </submittedName>
</protein>
<name>A0AAV4ULS3_CAEEX</name>
<accession>A0AAV4ULS3</accession>
<gene>
    <name evidence="1" type="primary">MAP3K12_2</name>
    <name evidence="1" type="ORF">CEXT_443271</name>
</gene>
<dbReference type="AlphaFoldDB" id="A0AAV4ULS3"/>
<dbReference type="Proteomes" id="UP001054945">
    <property type="component" value="Unassembled WGS sequence"/>
</dbReference>
<sequence length="174" mass="19938">MHPAKVPNWQRDSQTYEIPKPVNKEIEIKRHTEVIDYHSDDASNGNKLSMSSVHHSMIDSDVPYNYCVGGSLESLKQPKKLHYFPRIVPGVPVRYGGSFNDIYRVQELERISSVPNPSTHDRDGNILKKRWYESEVLPPEVPTCECNFSSLTMFCLAYLVLKFLIPSLPKCIDT</sequence>
<keyword evidence="2" id="KW-1185">Reference proteome</keyword>
<reference evidence="1 2" key="1">
    <citation type="submission" date="2021-06" db="EMBL/GenBank/DDBJ databases">
        <title>Caerostris extrusa draft genome.</title>
        <authorList>
            <person name="Kono N."/>
            <person name="Arakawa K."/>
        </authorList>
    </citation>
    <scope>NUCLEOTIDE SEQUENCE [LARGE SCALE GENOMIC DNA]</scope>
</reference>
<dbReference type="EMBL" id="BPLR01013108">
    <property type="protein sequence ID" value="GIY58810.1"/>
    <property type="molecule type" value="Genomic_DNA"/>
</dbReference>
<evidence type="ECO:0000313" key="1">
    <source>
        <dbReference type="EMBL" id="GIY58810.1"/>
    </source>
</evidence>
<evidence type="ECO:0000313" key="2">
    <source>
        <dbReference type="Proteomes" id="UP001054945"/>
    </source>
</evidence>
<dbReference type="GO" id="GO:0016301">
    <property type="term" value="F:kinase activity"/>
    <property type="evidence" value="ECO:0007669"/>
    <property type="project" value="UniProtKB-KW"/>
</dbReference>
<organism evidence="1 2">
    <name type="scientific">Caerostris extrusa</name>
    <name type="common">Bark spider</name>
    <name type="synonym">Caerostris bankana</name>
    <dbReference type="NCBI Taxonomy" id="172846"/>
    <lineage>
        <taxon>Eukaryota</taxon>
        <taxon>Metazoa</taxon>
        <taxon>Ecdysozoa</taxon>
        <taxon>Arthropoda</taxon>
        <taxon>Chelicerata</taxon>
        <taxon>Arachnida</taxon>
        <taxon>Araneae</taxon>
        <taxon>Araneomorphae</taxon>
        <taxon>Entelegynae</taxon>
        <taxon>Araneoidea</taxon>
        <taxon>Araneidae</taxon>
        <taxon>Caerostris</taxon>
    </lineage>
</organism>
<keyword evidence="1" id="KW-0418">Kinase</keyword>